<keyword evidence="2" id="KW-1185">Reference proteome</keyword>
<name>A0ABT2Y6D2_9MOLU</name>
<organism evidence="1 2">
    <name type="scientific">Paracholeplasma manati</name>
    <dbReference type="NCBI Taxonomy" id="591373"/>
    <lineage>
        <taxon>Bacteria</taxon>
        <taxon>Bacillati</taxon>
        <taxon>Mycoplasmatota</taxon>
        <taxon>Mollicutes</taxon>
        <taxon>Acholeplasmatales</taxon>
        <taxon>Acholeplasmataceae</taxon>
        <taxon>Paracholeplasma</taxon>
    </lineage>
</organism>
<evidence type="ECO:0000313" key="2">
    <source>
        <dbReference type="Proteomes" id="UP001177160"/>
    </source>
</evidence>
<dbReference type="InterPro" id="IPR011990">
    <property type="entry name" value="TPR-like_helical_dom_sf"/>
</dbReference>
<dbReference type="RefSeq" id="WP_263607661.1">
    <property type="nucleotide sequence ID" value="NZ_JAOVQM010000001.1"/>
</dbReference>
<reference evidence="1" key="1">
    <citation type="submission" date="2022-09" db="EMBL/GenBank/DDBJ databases">
        <title>Novel Mycoplasma species identified in domestic and wild animals.</title>
        <authorList>
            <person name="Volokhov D.V."/>
            <person name="Furtak V.A."/>
            <person name="Zagorodnyaya T.A."/>
        </authorList>
    </citation>
    <scope>NUCLEOTIDE SEQUENCE</scope>
    <source>
        <strain evidence="1">Oakley</strain>
    </source>
</reference>
<evidence type="ECO:0000313" key="1">
    <source>
        <dbReference type="EMBL" id="MCV2231540.1"/>
    </source>
</evidence>
<proteinExistence type="predicted"/>
<gene>
    <name evidence="1" type="ORF">N7548_01685</name>
</gene>
<dbReference type="EMBL" id="JAOVQM010000001">
    <property type="protein sequence ID" value="MCV2231540.1"/>
    <property type="molecule type" value="Genomic_DNA"/>
</dbReference>
<evidence type="ECO:0008006" key="3">
    <source>
        <dbReference type="Google" id="ProtNLM"/>
    </source>
</evidence>
<dbReference type="Gene3D" id="1.25.40.10">
    <property type="entry name" value="Tetratricopeptide repeat domain"/>
    <property type="match status" value="1"/>
</dbReference>
<accession>A0ABT2Y6D2</accession>
<dbReference type="Proteomes" id="UP001177160">
    <property type="component" value="Unassembled WGS sequence"/>
</dbReference>
<protein>
    <recommendedName>
        <fullName evidence="3">HTH cro/C1-type domain-containing protein</fullName>
    </recommendedName>
</protein>
<sequence length="304" mass="35896">MISREMCVLLDDFRAKKNLSMLNFIDGVVSLRQYKRYLYGTSEMPFKMFVELCDRVSVEPLYMVYELEHKRIDQANRLDVFSNAIIARDFDQAETLMRDLSKEVMIDQNNEIYFKLNILQLDYYLKKYPNAHLAKVCAELIHYPDILKHDVMNGVELVGLSLLLNFIPNEERFPIMDKLYQIIKTGAYTFISKDFFQMNSVSLGVAKMYGMNKDDVKVIELCNEVLKACDFNESYFNLDLTYYFLSLAHRNLGKTEEAHQYIEKLYHATKVKIENGSYDRFNALIKKDFRFDFETLLANKLKKY</sequence>
<comment type="caution">
    <text evidence="1">The sequence shown here is derived from an EMBL/GenBank/DDBJ whole genome shotgun (WGS) entry which is preliminary data.</text>
</comment>